<comment type="caution">
    <text evidence="2">The sequence shown here is derived from an EMBL/GenBank/DDBJ whole genome shotgun (WGS) entry which is preliminary data.</text>
</comment>
<evidence type="ECO:0000256" key="1">
    <source>
        <dbReference type="SAM" id="SignalP"/>
    </source>
</evidence>
<gene>
    <name evidence="2" type="ORF">GMLC_22530</name>
</gene>
<dbReference type="AlphaFoldDB" id="A0A6V8N9W1"/>
<protein>
    <submittedName>
        <fullName evidence="2">Uncharacterized protein</fullName>
    </submittedName>
</protein>
<feature type="chain" id="PRO_5028136000" evidence="1">
    <location>
        <begin position="25"/>
        <end position="180"/>
    </location>
</feature>
<proteinExistence type="predicted"/>
<dbReference type="SUPFAM" id="SSF52833">
    <property type="entry name" value="Thioredoxin-like"/>
    <property type="match status" value="1"/>
</dbReference>
<dbReference type="InterPro" id="IPR051470">
    <property type="entry name" value="Thiol:disulfide_interchange"/>
</dbReference>
<sequence>MTRDLVLIVALCLALTGFATPATAAELPWFAGLPLDQAIRIGSGPEVVVEVSDPDCRFSRRMVRYWDQRQDVTRFIFLVALKNHPEAAGKLSFILCARDRVAAYREVYAGGLDFGEKMSERRCDDRGLARVHREVADKIGAGGTPTYVIKGVRIDGAKVGDIERLLGGAKIPFSAADPDW</sequence>
<dbReference type="Gene3D" id="3.40.30.10">
    <property type="entry name" value="Glutaredoxin"/>
    <property type="match status" value="1"/>
</dbReference>
<dbReference type="InterPro" id="IPR036249">
    <property type="entry name" value="Thioredoxin-like_sf"/>
</dbReference>
<keyword evidence="1" id="KW-0732">Signal</keyword>
<dbReference type="EMBL" id="BLXZ01000004">
    <property type="protein sequence ID" value="GFO68674.1"/>
    <property type="molecule type" value="Genomic_DNA"/>
</dbReference>
<evidence type="ECO:0000313" key="3">
    <source>
        <dbReference type="Proteomes" id="UP000587586"/>
    </source>
</evidence>
<dbReference type="PANTHER" id="PTHR35272">
    <property type="entry name" value="THIOL:DISULFIDE INTERCHANGE PROTEIN DSBC-RELATED"/>
    <property type="match status" value="1"/>
</dbReference>
<keyword evidence="3" id="KW-1185">Reference proteome</keyword>
<name>A0A6V8N9W1_9BACT</name>
<evidence type="ECO:0000313" key="2">
    <source>
        <dbReference type="EMBL" id="GFO68674.1"/>
    </source>
</evidence>
<dbReference type="PANTHER" id="PTHR35272:SF3">
    <property type="entry name" value="THIOL:DISULFIDE INTERCHANGE PROTEIN DSBC"/>
    <property type="match status" value="1"/>
</dbReference>
<organism evidence="2 3">
    <name type="scientific">Geomonas limicola</name>
    <dbReference type="NCBI Taxonomy" id="2740186"/>
    <lineage>
        <taxon>Bacteria</taxon>
        <taxon>Pseudomonadati</taxon>
        <taxon>Thermodesulfobacteriota</taxon>
        <taxon>Desulfuromonadia</taxon>
        <taxon>Geobacterales</taxon>
        <taxon>Geobacteraceae</taxon>
        <taxon>Geomonas</taxon>
    </lineage>
</organism>
<accession>A0A6V8N9W1</accession>
<dbReference type="RefSeq" id="WP_183361228.1">
    <property type="nucleotide sequence ID" value="NZ_BLXZ01000004.1"/>
</dbReference>
<dbReference type="Proteomes" id="UP000587586">
    <property type="component" value="Unassembled WGS sequence"/>
</dbReference>
<feature type="signal peptide" evidence="1">
    <location>
        <begin position="1"/>
        <end position="24"/>
    </location>
</feature>
<reference evidence="3" key="1">
    <citation type="submission" date="2020-06" db="EMBL/GenBank/DDBJ databases">
        <title>Draft genomic sequecing of Geomonas sp. Red745.</title>
        <authorList>
            <person name="Itoh H."/>
            <person name="Xu Z.X."/>
            <person name="Ushijima N."/>
            <person name="Masuda Y."/>
            <person name="Shiratori Y."/>
            <person name="Senoo K."/>
        </authorList>
    </citation>
    <scope>NUCLEOTIDE SEQUENCE [LARGE SCALE GENOMIC DNA]</scope>
    <source>
        <strain evidence="3">Red745</strain>
    </source>
</reference>